<gene>
    <name evidence="1" type="ORF">EI291_15725</name>
</gene>
<evidence type="ECO:0000313" key="1">
    <source>
        <dbReference type="EMBL" id="RSK47362.1"/>
    </source>
</evidence>
<organism evidence="1 2">
    <name type="scientific">Hymenobacter rigui</name>
    <dbReference type="NCBI Taxonomy" id="334424"/>
    <lineage>
        <taxon>Bacteria</taxon>
        <taxon>Pseudomonadati</taxon>
        <taxon>Bacteroidota</taxon>
        <taxon>Cytophagia</taxon>
        <taxon>Cytophagales</taxon>
        <taxon>Hymenobacteraceae</taxon>
        <taxon>Hymenobacter</taxon>
    </lineage>
</organism>
<dbReference type="RefSeq" id="WP_125421983.1">
    <property type="nucleotide sequence ID" value="NZ_RWIT01000009.1"/>
</dbReference>
<dbReference type="Proteomes" id="UP000273500">
    <property type="component" value="Unassembled WGS sequence"/>
</dbReference>
<proteinExistence type="predicted"/>
<dbReference type="EMBL" id="RWIT01000009">
    <property type="protein sequence ID" value="RSK47362.1"/>
    <property type="molecule type" value="Genomic_DNA"/>
</dbReference>
<reference evidence="1 2" key="1">
    <citation type="submission" date="2018-12" db="EMBL/GenBank/DDBJ databases">
        <authorList>
            <person name="Feng G."/>
            <person name="Zhu H."/>
        </authorList>
    </citation>
    <scope>NUCLEOTIDE SEQUENCE [LARGE SCALE GENOMIC DNA]</scope>
    <source>
        <strain evidence="1 2">KCTC 12533</strain>
    </source>
</reference>
<name>A0A3R9MJJ1_9BACT</name>
<accession>A0A3R9MJJ1</accession>
<sequence length="140" mass="14584">MLIPVTSWRRAGLVGALLALGALLVFGNCTLERPDPTPQACYSGQVLGHTCNTTLIQLVPGSAARGIALTYPATPTSQRYDNVVAVFRLDTVQYARGSTVYISAFVTDDAQPAPACPAPAPSYPAPLLSVLNVAPGSCPQ</sequence>
<dbReference type="AlphaFoldDB" id="A0A3R9MJJ1"/>
<comment type="caution">
    <text evidence="1">The sequence shown here is derived from an EMBL/GenBank/DDBJ whole genome shotgun (WGS) entry which is preliminary data.</text>
</comment>
<protein>
    <submittedName>
        <fullName evidence="1">Uncharacterized protein</fullName>
    </submittedName>
</protein>
<keyword evidence="2" id="KW-1185">Reference proteome</keyword>
<evidence type="ECO:0000313" key="2">
    <source>
        <dbReference type="Proteomes" id="UP000273500"/>
    </source>
</evidence>